<comment type="similarity">
    <text evidence="2 5">Belongs to the universal stress protein A family.</text>
</comment>
<reference evidence="7 8" key="1">
    <citation type="submission" date="2016-10" db="EMBL/GenBank/DDBJ databases">
        <authorList>
            <person name="de Groot N.N."/>
        </authorList>
    </citation>
    <scope>NUCLEOTIDE SEQUENCE [LARGE SCALE GENOMIC DNA]</scope>
    <source>
        <strain evidence="7 8">HL3</strain>
    </source>
</reference>
<dbReference type="PANTHER" id="PTHR46268:SF23">
    <property type="entry name" value="UNIVERSAL STRESS PROTEIN A-RELATED"/>
    <property type="match status" value="1"/>
</dbReference>
<dbReference type="OrthoDB" id="9792500at2"/>
<evidence type="ECO:0000256" key="4">
    <source>
        <dbReference type="ARBA" id="ARBA00022490"/>
    </source>
</evidence>
<evidence type="ECO:0000256" key="3">
    <source>
        <dbReference type="ARBA" id="ARBA00011738"/>
    </source>
</evidence>
<evidence type="ECO:0000313" key="8">
    <source>
        <dbReference type="Proteomes" id="UP000198611"/>
    </source>
</evidence>
<dbReference type="AlphaFoldDB" id="A0A1I1PZ47"/>
<dbReference type="EMBL" id="FOMJ01000002">
    <property type="protein sequence ID" value="SFD14952.1"/>
    <property type="molecule type" value="Genomic_DNA"/>
</dbReference>
<evidence type="ECO:0000256" key="5">
    <source>
        <dbReference type="PIRNR" id="PIRNR006276"/>
    </source>
</evidence>
<dbReference type="STRING" id="1123397.SAMN05660831_00885"/>
<evidence type="ECO:0000256" key="1">
    <source>
        <dbReference type="ARBA" id="ARBA00004496"/>
    </source>
</evidence>
<evidence type="ECO:0000259" key="6">
    <source>
        <dbReference type="Pfam" id="PF00582"/>
    </source>
</evidence>
<dbReference type="Gene3D" id="3.40.50.620">
    <property type="entry name" value="HUPs"/>
    <property type="match status" value="1"/>
</dbReference>
<evidence type="ECO:0000313" key="7">
    <source>
        <dbReference type="EMBL" id="SFD14952.1"/>
    </source>
</evidence>
<dbReference type="InterPro" id="IPR006015">
    <property type="entry name" value="Universal_stress_UspA"/>
</dbReference>
<comment type="subunit">
    <text evidence="3">Homodimer.</text>
</comment>
<dbReference type="SUPFAM" id="SSF52402">
    <property type="entry name" value="Adenine nucleotide alpha hydrolases-like"/>
    <property type="match status" value="1"/>
</dbReference>
<keyword evidence="8" id="KW-1185">Reference proteome</keyword>
<comment type="subcellular location">
    <subcellularLocation>
        <location evidence="1 5">Cytoplasm</location>
    </subcellularLocation>
</comment>
<dbReference type="PANTHER" id="PTHR46268">
    <property type="entry name" value="STRESS RESPONSE PROTEIN NHAX"/>
    <property type="match status" value="1"/>
</dbReference>
<dbReference type="Proteomes" id="UP000198611">
    <property type="component" value="Unassembled WGS sequence"/>
</dbReference>
<gene>
    <name evidence="7" type="ORF">SAMN05660831_00885</name>
</gene>
<dbReference type="InterPro" id="IPR006016">
    <property type="entry name" value="UspA"/>
</dbReference>
<dbReference type="PIRSF" id="PIRSF006276">
    <property type="entry name" value="UspA"/>
    <property type="match status" value="1"/>
</dbReference>
<dbReference type="GO" id="GO:0005737">
    <property type="term" value="C:cytoplasm"/>
    <property type="evidence" value="ECO:0007669"/>
    <property type="project" value="UniProtKB-SubCell"/>
</dbReference>
<evidence type="ECO:0000256" key="2">
    <source>
        <dbReference type="ARBA" id="ARBA00008791"/>
    </source>
</evidence>
<keyword evidence="4 5" id="KW-0963">Cytoplasm</keyword>
<sequence length="148" mass="15954">MAIYNHLLLATDFMPEADQLGARARELAHGFGARLSLVHVLEPSVLAPPYEMMPSLPDGTEQALEEAARQGLDRQGEQMGVPSVSRHLLYGSVRRAVADFVTEHGVDLVLVGSHGRHGVERLLGSTASAILQAAPCDVLALRLDQQEP</sequence>
<accession>A0A1I1PZ47</accession>
<feature type="domain" description="UspA" evidence="6">
    <location>
        <begin position="4"/>
        <end position="142"/>
    </location>
</feature>
<protein>
    <recommendedName>
        <fullName evidence="5">Universal stress protein</fullName>
    </recommendedName>
</protein>
<dbReference type="PRINTS" id="PR01438">
    <property type="entry name" value="UNVRSLSTRESS"/>
</dbReference>
<dbReference type="Pfam" id="PF00582">
    <property type="entry name" value="Usp"/>
    <property type="match status" value="1"/>
</dbReference>
<proteinExistence type="inferred from homology"/>
<organism evidence="7 8">
    <name type="scientific">Thiohalospira halophila DSM 15071</name>
    <dbReference type="NCBI Taxonomy" id="1123397"/>
    <lineage>
        <taxon>Bacteria</taxon>
        <taxon>Pseudomonadati</taxon>
        <taxon>Pseudomonadota</taxon>
        <taxon>Gammaproteobacteria</taxon>
        <taxon>Thiohalospirales</taxon>
        <taxon>Thiohalospiraceae</taxon>
        <taxon>Thiohalospira</taxon>
    </lineage>
</organism>
<dbReference type="InterPro" id="IPR014729">
    <property type="entry name" value="Rossmann-like_a/b/a_fold"/>
</dbReference>
<dbReference type="RefSeq" id="WP_093427552.1">
    <property type="nucleotide sequence ID" value="NZ_FOMJ01000002.1"/>
</dbReference>
<name>A0A1I1PZ47_9GAMM</name>